<dbReference type="PANTHER" id="PTHR14212:SF0">
    <property type="entry name" value="U4_U6 SMALL NUCLEAR RIBONUCLEOPROTEIN PRP3"/>
    <property type="match status" value="1"/>
</dbReference>
<dbReference type="EMBL" id="JANBOJ010000030">
    <property type="protein sequence ID" value="KAJ1724468.1"/>
    <property type="molecule type" value="Genomic_DNA"/>
</dbReference>
<organism evidence="8 9">
    <name type="scientific">Coemansia erecta</name>
    <dbReference type="NCBI Taxonomy" id="147472"/>
    <lineage>
        <taxon>Eukaryota</taxon>
        <taxon>Fungi</taxon>
        <taxon>Fungi incertae sedis</taxon>
        <taxon>Zoopagomycota</taxon>
        <taxon>Kickxellomycotina</taxon>
        <taxon>Kickxellomycetes</taxon>
        <taxon>Kickxellales</taxon>
        <taxon>Kickxellaceae</taxon>
        <taxon>Coemansia</taxon>
    </lineage>
</organism>
<keyword evidence="9" id="KW-1185">Reference proteome</keyword>
<feature type="domain" description="Small nuclear ribonucleoprotein Prp3 C-terminal" evidence="6">
    <location>
        <begin position="399"/>
        <end position="544"/>
    </location>
</feature>
<gene>
    <name evidence="8" type="primary">prp3</name>
    <name evidence="8" type="ORF">LPJ53_001238</name>
</gene>
<comment type="caution">
    <text evidence="8">The sequence shown here is derived from an EMBL/GenBank/DDBJ whole genome shotgun (WGS) entry which is preliminary data.</text>
</comment>
<dbReference type="GO" id="GO:0046540">
    <property type="term" value="C:U4/U6 x U5 tri-snRNP complex"/>
    <property type="evidence" value="ECO:0007669"/>
    <property type="project" value="InterPro"/>
</dbReference>
<evidence type="ECO:0000313" key="8">
    <source>
        <dbReference type="EMBL" id="KAJ1724468.1"/>
    </source>
</evidence>
<keyword evidence="2" id="KW-0507">mRNA processing</keyword>
<evidence type="ECO:0000313" key="9">
    <source>
        <dbReference type="Proteomes" id="UP001149813"/>
    </source>
</evidence>
<feature type="domain" description="Pre-mRNA-splicing factor 3" evidence="7">
    <location>
        <begin position="158"/>
        <end position="374"/>
    </location>
</feature>
<evidence type="ECO:0000256" key="5">
    <source>
        <dbReference type="SAM" id="MobiDB-lite"/>
    </source>
</evidence>
<keyword evidence="3" id="KW-0508">mRNA splicing</keyword>
<dbReference type="AlphaFoldDB" id="A0A9W8CUR6"/>
<keyword evidence="4" id="KW-0539">Nucleus</keyword>
<evidence type="ECO:0000256" key="2">
    <source>
        <dbReference type="ARBA" id="ARBA00022664"/>
    </source>
</evidence>
<proteinExistence type="predicted"/>
<name>A0A9W8CUR6_9FUNG</name>
<evidence type="ECO:0000256" key="3">
    <source>
        <dbReference type="ARBA" id="ARBA00023187"/>
    </source>
</evidence>
<dbReference type="CDD" id="cd24162">
    <property type="entry name" value="Prp3_C"/>
    <property type="match status" value="1"/>
</dbReference>
<feature type="region of interest" description="Disordered" evidence="5">
    <location>
        <begin position="364"/>
        <end position="385"/>
    </location>
</feature>
<feature type="region of interest" description="Disordered" evidence="5">
    <location>
        <begin position="461"/>
        <end position="495"/>
    </location>
</feature>
<sequence length="560" mass="62883">MSPQSQEEINALIAKKRAEVLARMASMNIPTGTPGARPQMPPILQRPPALAPQTPVTSIHDTIAATRARIEAKLSSQGIDSSSGSSVCPMAVNVPEPSKQPTELHPALRADFKALGNKAARPVMPRISSVKANQRKEEPRQLKIEHEVPTSFTDPAKNPYLDPSIGRHLKVEPRQRKRGKRLQFARPGRFIEQADKIRAEAKVEQLKAEIREKAAKARLEDIILDSNAIRPSEPPTIEWWDAPFLNEASYGTDSSSYKLDGPDSLVSIYIQHPVPIPPPESITSTETAPSKVILTERERKRIRRQRRMEQQREHRDKVMLGLLPPDQPKLSMSNFMRVMANQSVPDPTRLEAEVRKQMQARAEKHEAQNKANKLSKEQRAEKTATKIATEENKGIVSVAFRIDKLKHPQHRYKVSVNARQMHLTGAAIVSPEMSVVVVEGADKFVKAYKKLMLRRIDWTNSQSHLDDPDNSDSGDDEPADDNDQMPEDDDASSEDLSDNHCYLVWQGQVEQRRFKGFAMRNCPSDRQAKNWLAGAGCDSIWQLAKQFNPEDVLPSADTII</sequence>
<dbReference type="PANTHER" id="PTHR14212">
    <property type="entry name" value="U4/U6-ASSOCIATED RNA SPLICING FACTOR-RELATED"/>
    <property type="match status" value="1"/>
</dbReference>
<evidence type="ECO:0000256" key="4">
    <source>
        <dbReference type="ARBA" id="ARBA00023242"/>
    </source>
</evidence>
<protein>
    <submittedName>
        <fullName evidence="8">U4/U5/U6 small nuclear ribonucleoprotein prp3</fullName>
    </submittedName>
</protein>
<dbReference type="InterPro" id="IPR027104">
    <property type="entry name" value="Prp3"/>
</dbReference>
<dbReference type="Pfam" id="PF06544">
    <property type="entry name" value="Prp3_C"/>
    <property type="match status" value="1"/>
</dbReference>
<dbReference type="Proteomes" id="UP001149813">
    <property type="component" value="Unassembled WGS sequence"/>
</dbReference>
<accession>A0A9W8CUR6</accession>
<evidence type="ECO:0000256" key="1">
    <source>
        <dbReference type="ARBA" id="ARBA00004123"/>
    </source>
</evidence>
<dbReference type="OrthoDB" id="10264544at2759"/>
<evidence type="ECO:0000259" key="6">
    <source>
        <dbReference type="Pfam" id="PF06544"/>
    </source>
</evidence>
<feature type="region of interest" description="Disordered" evidence="5">
    <location>
        <begin position="28"/>
        <end position="54"/>
    </location>
</feature>
<comment type="subcellular location">
    <subcellularLocation>
        <location evidence="1">Nucleus</location>
    </subcellularLocation>
</comment>
<dbReference type="InterPro" id="IPR013881">
    <property type="entry name" value="Pre-mRNA_splic_Prp3_dom"/>
</dbReference>
<dbReference type="GO" id="GO:0000398">
    <property type="term" value="P:mRNA splicing, via spliceosome"/>
    <property type="evidence" value="ECO:0007669"/>
    <property type="project" value="InterPro"/>
</dbReference>
<dbReference type="InterPro" id="IPR010541">
    <property type="entry name" value="Prp3_C"/>
</dbReference>
<feature type="compositionally biased region" description="Acidic residues" evidence="5">
    <location>
        <begin position="468"/>
        <end position="495"/>
    </location>
</feature>
<evidence type="ECO:0000259" key="7">
    <source>
        <dbReference type="Pfam" id="PF08572"/>
    </source>
</evidence>
<keyword evidence="8" id="KW-0687">Ribonucleoprotein</keyword>
<reference evidence="8" key="1">
    <citation type="submission" date="2022-07" db="EMBL/GenBank/DDBJ databases">
        <title>Phylogenomic reconstructions and comparative analyses of Kickxellomycotina fungi.</title>
        <authorList>
            <person name="Reynolds N.K."/>
            <person name="Stajich J.E."/>
            <person name="Barry K."/>
            <person name="Grigoriev I.V."/>
            <person name="Crous P."/>
            <person name="Smith M.E."/>
        </authorList>
    </citation>
    <scope>NUCLEOTIDE SEQUENCE</scope>
    <source>
        <strain evidence="8">NBRC 32514</strain>
    </source>
</reference>
<dbReference type="Pfam" id="PF08572">
    <property type="entry name" value="PRP3"/>
    <property type="match status" value="1"/>
</dbReference>